<accession>A0A0P0FKW1</accession>
<evidence type="ECO:0000313" key="12">
    <source>
        <dbReference type="Proteomes" id="UP001217776"/>
    </source>
</evidence>
<accession>C6IP98</accession>
<sequence>MKQIIFIAILLTCAFGACSSDNDGDEQSASVQAPSDITIERMGKTKVLLRWKDNSNNETGFSILLRKADTSENIEIAKVSANVTEYTIENGLEEGNIYYFGVRAFSATNTSRAIYELYRLVALGDEPSIAIIGSIKANSTCISSSYQVTNIAGQTNVKYGLCWSTENTPTINDQKQNGPEVAEDGKVFQVIPNTLLDYGKSYKVRAFLTTSTGTYYSAESTVSLETEPQAIQLTWNKLTKSTLPAEIELYETTSNLNGSNFHAWYAIGDLSTGKVEVRVHIPSSPATIDTQSASFNGDCYLLVNGGYFYNGNHTGIAVINSIKSGSVSAVRGSLKTGDTEYNSMYNVTRGTFGVDASGKPNVVWTGTDASSNVFYFDRPLPSVKGENKYGIVTNENPTTAISWSPKYALSAGPVLLKDKKIPFDFTETSKGTDYYLSNYEIIPYDIFGANVTPDRTAIGYREDGKVVIFICDGRITASGGATLTELAQIMKGLGCVGAINLDGGGSTGMVVGDEHLNDMTGGNRAVVSTIGFFKKN</sequence>
<dbReference type="EMBL" id="WCRY01000012">
    <property type="protein sequence ID" value="KAB4481336.1"/>
    <property type="molecule type" value="Genomic_DNA"/>
</dbReference>
<evidence type="ECO:0000313" key="8">
    <source>
        <dbReference type="Proteomes" id="UP000284785"/>
    </source>
</evidence>
<evidence type="ECO:0000313" key="7">
    <source>
        <dbReference type="EMBL" id="UYU67971.1"/>
    </source>
</evidence>
<dbReference type="EMBL" id="CP083680">
    <property type="protein sequence ID" value="UYU67971.1"/>
    <property type="molecule type" value="Genomic_DNA"/>
</dbReference>
<proteinExistence type="predicted"/>
<organism evidence="5 12">
    <name type="scientific">Bacteroides thetaiotaomicron</name>
    <dbReference type="NCBI Taxonomy" id="818"/>
    <lineage>
        <taxon>Bacteria</taxon>
        <taxon>Pseudomonadati</taxon>
        <taxon>Bacteroidota</taxon>
        <taxon>Bacteroidia</taxon>
        <taxon>Bacteroidales</taxon>
        <taxon>Bacteroidaceae</taxon>
        <taxon>Bacteroides</taxon>
    </lineage>
</organism>
<evidence type="ECO:0000256" key="1">
    <source>
        <dbReference type="SAM" id="SignalP"/>
    </source>
</evidence>
<dbReference type="Proteomes" id="UP000284785">
    <property type="component" value="Unassembled WGS sequence"/>
</dbReference>
<dbReference type="Pfam" id="PF00041">
    <property type="entry name" value="fn3"/>
    <property type="match status" value="1"/>
</dbReference>
<dbReference type="PROSITE" id="PS50853">
    <property type="entry name" value="FN3"/>
    <property type="match status" value="1"/>
</dbReference>
<evidence type="ECO:0000313" key="10">
    <source>
        <dbReference type="Proteomes" id="UP000440614"/>
    </source>
</evidence>
<feature type="chain" id="PRO_5002966717" evidence="1">
    <location>
        <begin position="20"/>
        <end position="536"/>
    </location>
</feature>
<reference evidence="5" key="4">
    <citation type="submission" date="2022-10" db="EMBL/GenBank/DDBJ databases">
        <title>Human gut microbiome strain richness.</title>
        <authorList>
            <person name="Chen-Liaw A."/>
        </authorList>
    </citation>
    <scope>NUCLEOTIDE SEQUENCE</scope>
    <source>
        <strain evidence="5">1001283st1_A3_1001283B150304_161114</strain>
    </source>
</reference>
<evidence type="ECO:0000313" key="9">
    <source>
        <dbReference type="Proteomes" id="UP000436858"/>
    </source>
</evidence>
<dbReference type="InterPro" id="IPR003961">
    <property type="entry name" value="FN3_dom"/>
</dbReference>
<dbReference type="EMBL" id="JAQNVG010000003">
    <property type="protein sequence ID" value="MDC2234628.1"/>
    <property type="molecule type" value="Genomic_DNA"/>
</dbReference>
<evidence type="ECO:0000259" key="2">
    <source>
        <dbReference type="PROSITE" id="PS50853"/>
    </source>
</evidence>
<dbReference type="RefSeq" id="WP_008767103.1">
    <property type="nucleotide sequence ID" value="NZ_BAABXH010000002.1"/>
</dbReference>
<feature type="domain" description="Fibronectin type-III" evidence="2">
    <location>
        <begin position="33"/>
        <end position="124"/>
    </location>
</feature>
<dbReference type="SMART" id="SM00060">
    <property type="entry name" value="FN3"/>
    <property type="match status" value="1"/>
</dbReference>
<dbReference type="SUPFAM" id="SSF49265">
    <property type="entry name" value="Fibronectin type III"/>
    <property type="match status" value="1"/>
</dbReference>
<dbReference type="Proteomes" id="UP000436858">
    <property type="component" value="Unassembled WGS sequence"/>
</dbReference>
<evidence type="ECO:0000313" key="5">
    <source>
        <dbReference type="EMBL" id="MDC2234628.1"/>
    </source>
</evidence>
<dbReference type="InterPro" id="IPR018711">
    <property type="entry name" value="NAGPA"/>
</dbReference>
<keyword evidence="5" id="KW-0378">Hydrolase</keyword>
<evidence type="ECO:0000313" key="6">
    <source>
        <dbReference type="EMBL" id="RHD90838.1"/>
    </source>
</evidence>
<protein>
    <submittedName>
        <fullName evidence="5">Phosphodiester glycosidase family protein</fullName>
    </submittedName>
</protein>
<dbReference type="PROSITE" id="PS51257">
    <property type="entry name" value="PROKAR_LIPOPROTEIN"/>
    <property type="match status" value="1"/>
</dbReference>
<dbReference type="PANTHER" id="PTHR40446:SF2">
    <property type="entry name" value="N-ACETYLGLUCOSAMINE-1-PHOSPHODIESTER ALPHA-N-ACETYLGLUCOSAMINIDASE"/>
    <property type="match status" value="1"/>
</dbReference>
<dbReference type="KEGG" id="btho:Btheta7330_04691"/>
<name>A0A0P0FKW1_BACT4</name>
<dbReference type="Proteomes" id="UP001156218">
    <property type="component" value="Chromosome"/>
</dbReference>
<evidence type="ECO:0000313" key="3">
    <source>
        <dbReference type="EMBL" id="KAB4314246.1"/>
    </source>
</evidence>
<dbReference type="Proteomes" id="UP001217776">
    <property type="component" value="Unassembled WGS sequence"/>
</dbReference>
<dbReference type="CDD" id="cd00063">
    <property type="entry name" value="FN3"/>
    <property type="match status" value="1"/>
</dbReference>
<dbReference type="InterPro" id="IPR013783">
    <property type="entry name" value="Ig-like_fold"/>
</dbReference>
<dbReference type="EMBL" id="QSJP01000002">
    <property type="protein sequence ID" value="RHD90838.1"/>
    <property type="molecule type" value="Genomic_DNA"/>
</dbReference>
<dbReference type="EMBL" id="WCSY01000006">
    <property type="protein sequence ID" value="KAB4314246.1"/>
    <property type="molecule type" value="Genomic_DNA"/>
</dbReference>
<dbReference type="InterPro" id="IPR036116">
    <property type="entry name" value="FN3_sf"/>
</dbReference>
<evidence type="ECO:0000313" key="11">
    <source>
        <dbReference type="Proteomes" id="UP001156218"/>
    </source>
</evidence>
<evidence type="ECO:0000313" key="4">
    <source>
        <dbReference type="EMBL" id="KAB4481336.1"/>
    </source>
</evidence>
<dbReference type="AlphaFoldDB" id="A0A0P0FKW1"/>
<dbReference type="Proteomes" id="UP000440614">
    <property type="component" value="Unassembled WGS sequence"/>
</dbReference>
<dbReference type="Pfam" id="PF09992">
    <property type="entry name" value="NAGPA"/>
    <property type="match status" value="1"/>
</dbReference>
<reference evidence="9 10" key="2">
    <citation type="journal article" date="2019" name="Nat. Med.">
        <title>A library of human gut bacterial isolates paired with longitudinal multiomics data enables mechanistic microbiome research.</title>
        <authorList>
            <person name="Poyet M."/>
            <person name="Groussin M."/>
            <person name="Gibbons S.M."/>
            <person name="Avila-Pacheco J."/>
            <person name="Jiang X."/>
            <person name="Kearney S.M."/>
            <person name="Perrotta A.R."/>
            <person name="Berdy B."/>
            <person name="Zhao S."/>
            <person name="Lieberman T.D."/>
            <person name="Swanson P.K."/>
            <person name="Smith M."/>
            <person name="Roesemann S."/>
            <person name="Alexander J.E."/>
            <person name="Rich S.A."/>
            <person name="Livny J."/>
            <person name="Vlamakis H."/>
            <person name="Clish C."/>
            <person name="Bullock K."/>
            <person name="Deik A."/>
            <person name="Scott J."/>
            <person name="Pierce K.A."/>
            <person name="Xavier R.J."/>
            <person name="Alm E.J."/>
        </authorList>
    </citation>
    <scope>NUCLEOTIDE SEQUENCE [LARGE SCALE GENOMIC DNA]</scope>
    <source>
        <strain evidence="4 9">BIOML-A162</strain>
        <strain evidence="3 10">BIOML-A188</strain>
    </source>
</reference>
<dbReference type="Gene3D" id="2.60.40.10">
    <property type="entry name" value="Immunoglobulins"/>
    <property type="match status" value="1"/>
</dbReference>
<feature type="signal peptide" evidence="1">
    <location>
        <begin position="1"/>
        <end position="19"/>
    </location>
</feature>
<keyword evidence="5" id="KW-0326">Glycosidase</keyword>
<dbReference type="GeneID" id="60924765"/>
<keyword evidence="1" id="KW-0732">Signal</keyword>
<dbReference type="PANTHER" id="PTHR40446">
    <property type="entry name" value="N-ACETYLGLUCOSAMINE-1-PHOSPHODIESTER ALPHA-N-ACETYLGLUCOSAMINIDASE"/>
    <property type="match status" value="1"/>
</dbReference>
<reference evidence="7 11" key="3">
    <citation type="submission" date="2021-06" db="EMBL/GenBank/DDBJ databases">
        <title>Interrogation of the integrated mobile genetic elements in gut-associated Bacteroides with a consensus prediction approach.</title>
        <authorList>
            <person name="Campbell D.E."/>
            <person name="Leigh J.R."/>
            <person name="Kim T."/>
            <person name="England W."/>
            <person name="Whitaker R.J."/>
            <person name="Degnan P.H."/>
        </authorList>
    </citation>
    <scope>NUCLEOTIDE SEQUENCE [LARGE SCALE GENOMIC DNA]</scope>
    <source>
        <strain evidence="7 11">WAL8669</strain>
    </source>
</reference>
<dbReference type="GO" id="GO:0016798">
    <property type="term" value="F:hydrolase activity, acting on glycosyl bonds"/>
    <property type="evidence" value="ECO:0007669"/>
    <property type="project" value="UniProtKB-KW"/>
</dbReference>
<gene>
    <name evidence="6" type="ORF">DW780_02430</name>
    <name evidence="4" type="ORF">GAN91_13725</name>
    <name evidence="3" type="ORF">GAO51_07735</name>
    <name evidence="7" type="ORF">KQP68_06750</name>
    <name evidence="5" type="ORF">PO127_02545</name>
</gene>
<reference evidence="6 8" key="1">
    <citation type="submission" date="2018-08" db="EMBL/GenBank/DDBJ databases">
        <title>A genome reference for cultivated species of the human gut microbiota.</title>
        <authorList>
            <person name="Zou Y."/>
            <person name="Xue W."/>
            <person name="Luo G."/>
        </authorList>
    </citation>
    <scope>NUCLEOTIDE SEQUENCE [LARGE SCALE GENOMIC DNA]</scope>
    <source>
        <strain evidence="6 8">AM30-26</strain>
    </source>
</reference>